<reference evidence="1" key="1">
    <citation type="submission" date="2018-10" db="EMBL/GenBank/DDBJ databases">
        <title>Acidithiobacillus sulfuriphilus sp. nov.: an extremely acidophilic sulfur-oxidizing chemolithotroph isolated from a neutral pH environment.</title>
        <authorList>
            <person name="Falagan C."/>
            <person name="Moya-Beltran A."/>
            <person name="Quatrini R."/>
            <person name="Johnson D.B."/>
        </authorList>
    </citation>
    <scope>NUCLEOTIDE SEQUENCE [LARGE SCALE GENOMIC DNA]</scope>
    <source>
        <strain evidence="1">CJ-2</strain>
    </source>
</reference>
<comment type="caution">
    <text evidence="1">The sequence shown here is derived from an EMBL/GenBank/DDBJ whole genome shotgun (WGS) entry which is preliminary data.</text>
</comment>
<name>A0A3M8RQE9_9PROT</name>
<protein>
    <submittedName>
        <fullName evidence="1">Uncharacterized protein</fullName>
    </submittedName>
</protein>
<gene>
    <name evidence="1" type="ORF">EC580_01900</name>
</gene>
<organism evidence="1">
    <name type="scientific">Acidithiobacillus sulfuriphilus</name>
    <dbReference type="NCBI Taxonomy" id="1867749"/>
    <lineage>
        <taxon>Bacteria</taxon>
        <taxon>Pseudomonadati</taxon>
        <taxon>Pseudomonadota</taxon>
        <taxon>Acidithiobacillia</taxon>
        <taxon>Acidithiobacillales</taxon>
        <taxon>Acidithiobacillaceae</taxon>
        <taxon>Acidithiobacillus</taxon>
    </lineage>
</organism>
<dbReference type="OrthoDB" id="5296579at2"/>
<proteinExistence type="predicted"/>
<dbReference type="EMBL" id="RIZI01000104">
    <property type="protein sequence ID" value="RNF70266.1"/>
    <property type="molecule type" value="Genomic_DNA"/>
</dbReference>
<dbReference type="AlphaFoldDB" id="A0A3M8RQE9"/>
<dbReference type="RefSeq" id="WP_123101692.1">
    <property type="nucleotide sequence ID" value="NZ_CP127527.1"/>
</dbReference>
<evidence type="ECO:0000313" key="1">
    <source>
        <dbReference type="EMBL" id="RNF70266.1"/>
    </source>
</evidence>
<sequence>MQVDAKSKEAIEDIINRRVGIASLQAQIKEDIQAVAESLGVKAAYVNRIITLVEKERAKGDILSGERDIIEAVEILLAQDGD</sequence>
<accession>A0A3M8RQE9</accession>